<proteinExistence type="predicted"/>
<organism evidence="3 4">
    <name type="scientific">Orchesella dallaii</name>
    <dbReference type="NCBI Taxonomy" id="48710"/>
    <lineage>
        <taxon>Eukaryota</taxon>
        <taxon>Metazoa</taxon>
        <taxon>Ecdysozoa</taxon>
        <taxon>Arthropoda</taxon>
        <taxon>Hexapoda</taxon>
        <taxon>Collembola</taxon>
        <taxon>Entomobryomorpha</taxon>
        <taxon>Entomobryoidea</taxon>
        <taxon>Orchesellidae</taxon>
        <taxon>Orchesellinae</taxon>
        <taxon>Orchesella</taxon>
    </lineage>
</organism>
<evidence type="ECO:0000313" key="4">
    <source>
        <dbReference type="Proteomes" id="UP001642540"/>
    </source>
</evidence>
<gene>
    <name evidence="3" type="ORF">ODALV1_LOCUS30194</name>
</gene>
<evidence type="ECO:0000313" key="3">
    <source>
        <dbReference type="EMBL" id="CAL8144433.1"/>
    </source>
</evidence>
<dbReference type="Proteomes" id="UP001642540">
    <property type="component" value="Unassembled WGS sequence"/>
</dbReference>
<keyword evidence="2" id="KW-1133">Transmembrane helix</keyword>
<keyword evidence="2" id="KW-0812">Transmembrane</keyword>
<feature type="compositionally biased region" description="Acidic residues" evidence="1">
    <location>
        <begin position="96"/>
        <end position="118"/>
    </location>
</feature>
<keyword evidence="4" id="KW-1185">Reference proteome</keyword>
<accession>A0ABP1S6D1</accession>
<sequence length="177" mass="20026">MFRIHPHSNKWLLYSSTVILLSFILLFDLGTVRVVNCESSEDSNDIGTMRHVDKIPGKAAGRHASSSSAGGNHHHHNHDSNEVHSPSLRFPTSSAGDEEDEDEDDYFDEDASYDDEDHFADSDEFKHDDVADVEYIESYENRHRLPEKPRIAKCCQEGEGISADGKCKQIRNSHNQK</sequence>
<evidence type="ECO:0000256" key="2">
    <source>
        <dbReference type="SAM" id="Phobius"/>
    </source>
</evidence>
<dbReference type="EMBL" id="CAXLJM020000160">
    <property type="protein sequence ID" value="CAL8144433.1"/>
    <property type="molecule type" value="Genomic_DNA"/>
</dbReference>
<evidence type="ECO:0000256" key="1">
    <source>
        <dbReference type="SAM" id="MobiDB-lite"/>
    </source>
</evidence>
<reference evidence="3 4" key="1">
    <citation type="submission" date="2024-08" db="EMBL/GenBank/DDBJ databases">
        <authorList>
            <person name="Cucini C."/>
            <person name="Frati F."/>
        </authorList>
    </citation>
    <scope>NUCLEOTIDE SEQUENCE [LARGE SCALE GENOMIC DNA]</scope>
</reference>
<feature type="transmembrane region" description="Helical" evidence="2">
    <location>
        <begin position="12"/>
        <end position="30"/>
    </location>
</feature>
<feature type="compositionally biased region" description="Low complexity" evidence="1">
    <location>
        <begin position="62"/>
        <end position="71"/>
    </location>
</feature>
<comment type="caution">
    <text evidence="3">The sequence shown here is derived from an EMBL/GenBank/DDBJ whole genome shotgun (WGS) entry which is preliminary data.</text>
</comment>
<keyword evidence="2" id="KW-0472">Membrane</keyword>
<name>A0ABP1S6D1_9HEXA</name>
<protein>
    <submittedName>
        <fullName evidence="3">Uncharacterized protein</fullName>
    </submittedName>
</protein>
<feature type="region of interest" description="Disordered" evidence="1">
    <location>
        <begin position="57"/>
        <end position="126"/>
    </location>
</feature>